<keyword evidence="11" id="KW-1185">Reference proteome</keyword>
<reference evidence="10" key="1">
    <citation type="submission" date="2023-02" db="EMBL/GenBank/DDBJ databases">
        <title>Identification and recombinant expression of a fungal hydrolase from Papiliotrema laurentii that hydrolyzes apple cutin and clears colloidal polyester polyurethane.</title>
        <authorList>
            <consortium name="DOE Joint Genome Institute"/>
            <person name="Roman V.A."/>
            <person name="Bojanowski C."/>
            <person name="Crable B.R."/>
            <person name="Wagner D.N."/>
            <person name="Hung C.S."/>
            <person name="Nadeau L.J."/>
            <person name="Schratz L."/>
            <person name="Haridas S."/>
            <person name="Pangilinan J."/>
            <person name="Lipzen A."/>
            <person name="Na H."/>
            <person name="Yan M."/>
            <person name="Ng V."/>
            <person name="Grigoriev I.V."/>
            <person name="Spatafora J.W."/>
            <person name="Barlow D."/>
            <person name="Biffinger J."/>
            <person name="Kelley-Loughnane N."/>
            <person name="Varaljay V.A."/>
            <person name="Crookes-Goodson W.J."/>
        </authorList>
    </citation>
    <scope>NUCLEOTIDE SEQUENCE</scope>
    <source>
        <strain evidence="10">5307AH</strain>
    </source>
</reference>
<dbReference type="InterPro" id="IPR011701">
    <property type="entry name" value="MFS"/>
</dbReference>
<keyword evidence="4 8" id="KW-0812">Transmembrane</keyword>
<feature type="transmembrane region" description="Helical" evidence="8">
    <location>
        <begin position="327"/>
        <end position="349"/>
    </location>
</feature>
<comment type="caution">
    <text evidence="10">The sequence shown here is derived from an EMBL/GenBank/DDBJ whole genome shotgun (WGS) entry which is preliminary data.</text>
</comment>
<dbReference type="PANTHER" id="PTHR23501">
    <property type="entry name" value="MAJOR FACILITATOR SUPERFAMILY"/>
    <property type="match status" value="1"/>
</dbReference>
<dbReference type="GO" id="GO:0005886">
    <property type="term" value="C:plasma membrane"/>
    <property type="evidence" value="ECO:0007669"/>
    <property type="project" value="TreeGrafter"/>
</dbReference>
<dbReference type="Gene3D" id="1.20.1720.10">
    <property type="entry name" value="Multidrug resistance protein D"/>
    <property type="match status" value="1"/>
</dbReference>
<dbReference type="SUPFAM" id="SSF103473">
    <property type="entry name" value="MFS general substrate transporter"/>
    <property type="match status" value="1"/>
</dbReference>
<evidence type="ECO:0000313" key="10">
    <source>
        <dbReference type="EMBL" id="KAK1926712.1"/>
    </source>
</evidence>
<dbReference type="PANTHER" id="PTHR23501:SF189">
    <property type="entry name" value="DRUG TRANSPORTER, PUTATIVE (AFU_ORTHOLOGUE AFUA_4G03920)-RELATED"/>
    <property type="match status" value="1"/>
</dbReference>
<feature type="transmembrane region" description="Helical" evidence="8">
    <location>
        <begin position="392"/>
        <end position="412"/>
    </location>
</feature>
<dbReference type="GO" id="GO:0022857">
    <property type="term" value="F:transmembrane transporter activity"/>
    <property type="evidence" value="ECO:0007669"/>
    <property type="project" value="InterPro"/>
</dbReference>
<proteinExistence type="inferred from homology"/>
<protein>
    <submittedName>
        <fullName evidence="10">Major facilitator superfamily domain-containing protein</fullName>
    </submittedName>
</protein>
<name>A0AAD9FVA1_PAPLA</name>
<dbReference type="GO" id="GO:0012505">
    <property type="term" value="C:endomembrane system"/>
    <property type="evidence" value="ECO:0007669"/>
    <property type="project" value="UniProtKB-SubCell"/>
</dbReference>
<dbReference type="FunFam" id="1.20.1720.10:FF:000013">
    <property type="entry name" value="Related to multidrug resistance proteins"/>
    <property type="match status" value="1"/>
</dbReference>
<comment type="similarity">
    <text evidence="2">Belongs to the major facilitator superfamily.</text>
</comment>
<feature type="transmembrane region" description="Helical" evidence="8">
    <location>
        <begin position="225"/>
        <end position="244"/>
    </location>
</feature>
<dbReference type="Proteomes" id="UP001182556">
    <property type="component" value="Unassembled WGS sequence"/>
</dbReference>
<evidence type="ECO:0000256" key="1">
    <source>
        <dbReference type="ARBA" id="ARBA00004127"/>
    </source>
</evidence>
<organism evidence="10 11">
    <name type="scientific">Papiliotrema laurentii</name>
    <name type="common">Cryptococcus laurentii</name>
    <dbReference type="NCBI Taxonomy" id="5418"/>
    <lineage>
        <taxon>Eukaryota</taxon>
        <taxon>Fungi</taxon>
        <taxon>Dikarya</taxon>
        <taxon>Basidiomycota</taxon>
        <taxon>Agaricomycotina</taxon>
        <taxon>Tremellomycetes</taxon>
        <taxon>Tremellales</taxon>
        <taxon>Rhynchogastremaceae</taxon>
        <taxon>Papiliotrema</taxon>
    </lineage>
</organism>
<dbReference type="PROSITE" id="PS50850">
    <property type="entry name" value="MFS"/>
    <property type="match status" value="1"/>
</dbReference>
<feature type="compositionally biased region" description="Low complexity" evidence="7">
    <location>
        <begin position="634"/>
        <end position="647"/>
    </location>
</feature>
<gene>
    <name evidence="10" type="ORF">DB88DRAFT_435073</name>
</gene>
<feature type="transmembrane region" description="Helical" evidence="8">
    <location>
        <begin position="461"/>
        <end position="481"/>
    </location>
</feature>
<evidence type="ECO:0000256" key="3">
    <source>
        <dbReference type="ARBA" id="ARBA00022448"/>
    </source>
</evidence>
<feature type="transmembrane region" description="Helical" evidence="8">
    <location>
        <begin position="361"/>
        <end position="385"/>
    </location>
</feature>
<evidence type="ECO:0000256" key="7">
    <source>
        <dbReference type="SAM" id="MobiDB-lite"/>
    </source>
</evidence>
<dbReference type="AlphaFoldDB" id="A0AAD9FVA1"/>
<feature type="region of interest" description="Disordered" evidence="7">
    <location>
        <begin position="1"/>
        <end position="47"/>
    </location>
</feature>
<feature type="region of interest" description="Disordered" evidence="7">
    <location>
        <begin position="565"/>
        <end position="647"/>
    </location>
</feature>
<evidence type="ECO:0000259" key="9">
    <source>
        <dbReference type="PROSITE" id="PS50850"/>
    </source>
</evidence>
<feature type="transmembrane region" description="Helical" evidence="8">
    <location>
        <begin position="158"/>
        <end position="179"/>
    </location>
</feature>
<dbReference type="PRINTS" id="PR01036">
    <property type="entry name" value="TCRTETB"/>
</dbReference>
<evidence type="ECO:0000313" key="11">
    <source>
        <dbReference type="Proteomes" id="UP001182556"/>
    </source>
</evidence>
<feature type="transmembrane region" description="Helical" evidence="8">
    <location>
        <begin position="256"/>
        <end position="279"/>
    </location>
</feature>
<evidence type="ECO:0000256" key="2">
    <source>
        <dbReference type="ARBA" id="ARBA00008335"/>
    </source>
</evidence>
<feature type="transmembrane region" description="Helical" evidence="8">
    <location>
        <begin position="191"/>
        <end position="213"/>
    </location>
</feature>
<feature type="transmembrane region" description="Helical" evidence="8">
    <location>
        <begin position="530"/>
        <end position="549"/>
    </location>
</feature>
<keyword evidence="6 8" id="KW-0472">Membrane</keyword>
<evidence type="ECO:0000256" key="8">
    <source>
        <dbReference type="SAM" id="Phobius"/>
    </source>
</evidence>
<feature type="transmembrane region" description="Helical" evidence="8">
    <location>
        <begin position="102"/>
        <end position="120"/>
    </location>
</feature>
<feature type="transmembrane region" description="Helical" evidence="8">
    <location>
        <begin position="285"/>
        <end position="307"/>
    </location>
</feature>
<keyword evidence="5 8" id="KW-1133">Transmembrane helix</keyword>
<feature type="compositionally biased region" description="Basic and acidic residues" evidence="7">
    <location>
        <begin position="565"/>
        <end position="583"/>
    </location>
</feature>
<feature type="transmembrane region" description="Helical" evidence="8">
    <location>
        <begin position="132"/>
        <end position="152"/>
    </location>
</feature>
<feature type="transmembrane region" description="Helical" evidence="8">
    <location>
        <begin position="65"/>
        <end position="90"/>
    </location>
</feature>
<evidence type="ECO:0000256" key="4">
    <source>
        <dbReference type="ARBA" id="ARBA00022692"/>
    </source>
</evidence>
<dbReference type="Gene3D" id="1.20.1250.20">
    <property type="entry name" value="MFS general substrate transporter like domains"/>
    <property type="match status" value="1"/>
</dbReference>
<dbReference type="InterPro" id="IPR036259">
    <property type="entry name" value="MFS_trans_sf"/>
</dbReference>
<comment type="subcellular location">
    <subcellularLocation>
        <location evidence="1">Endomembrane system</location>
        <topology evidence="1">Multi-pass membrane protein</topology>
    </subcellularLocation>
</comment>
<feature type="compositionally biased region" description="Basic and acidic residues" evidence="7">
    <location>
        <begin position="603"/>
        <end position="632"/>
    </location>
</feature>
<dbReference type="Pfam" id="PF07690">
    <property type="entry name" value="MFS_1"/>
    <property type="match status" value="1"/>
</dbReference>
<dbReference type="EMBL" id="JAODAN010000002">
    <property type="protein sequence ID" value="KAK1926712.1"/>
    <property type="molecule type" value="Genomic_DNA"/>
</dbReference>
<dbReference type="CDD" id="cd17502">
    <property type="entry name" value="MFS_Azr1_MDR_like"/>
    <property type="match status" value="1"/>
</dbReference>
<sequence length="647" mass="69857">MATHETGGQEEDHTDNGTGGDGRLNTHQEEETRTEEHEESKTGLHGGKKEIVLQDQTNLLPARQVVFVFVGLTCAIFCSLLDQTIVTTALPTLGRVFNRADIAPWVGTAYLLTSTSLQPIYGRLSDIFGRKFVLIAALVIFFIGSLLCAVAQSMIQLIVFRAIQGIGGGGILTLSMIIVSDVVTLKERGKYQGILGAFVALANSLGPILGGLFTQKASWRWCFWINLPLSALSLLVIIVLLPLRRVKGGIVGKLKAIDWYGSVLTITWAVLVLLGLSWAGNEYPWASAAVLAPLIIGLALLGVFLLVEWKLVALPLVPLRIFRNSTVAAGMAATLFSGMIFYSTLYYLPTYFQIVRGASPIRSGVLILPLVCVQTVTSFSSGLLVSKTGDYWWNLVFGFAIWTVGCGLLSTFTEDTSLGEIVGFQIIYGVGAGQTFQTSLVAIQASVERKEMATATGFRNFLRMLGGTLALTICSTIVNNISRTRIRQAGLSDDQVDLILSDPTATSDLGLTQAQRLEVTRAYAHAIRSCFYFLIPCSAICLLLTVFFIKRVSLKREDDAAKKAEAKAWVDSKKSKKDSRHDSSTPGDAPDSRRPSATTSDATAHDPAHVEAENSISKKVEGALEDAGREEAEAAGVGSSERAPVVK</sequence>
<accession>A0AAD9FVA1</accession>
<feature type="compositionally biased region" description="Basic and acidic residues" evidence="7">
    <location>
        <begin position="24"/>
        <end position="47"/>
    </location>
</feature>
<feature type="domain" description="Major facilitator superfamily (MFS) profile" evidence="9">
    <location>
        <begin position="68"/>
        <end position="553"/>
    </location>
</feature>
<evidence type="ECO:0000256" key="6">
    <source>
        <dbReference type="ARBA" id="ARBA00023136"/>
    </source>
</evidence>
<dbReference type="InterPro" id="IPR020846">
    <property type="entry name" value="MFS_dom"/>
</dbReference>
<evidence type="ECO:0000256" key="5">
    <source>
        <dbReference type="ARBA" id="ARBA00022989"/>
    </source>
</evidence>
<keyword evidence="3" id="KW-0813">Transport</keyword>